<dbReference type="InterPro" id="IPR056884">
    <property type="entry name" value="NPHP3-like_N"/>
</dbReference>
<evidence type="ECO:0000313" key="7">
    <source>
        <dbReference type="Proteomes" id="UP001314229"/>
    </source>
</evidence>
<evidence type="ECO:0000259" key="5">
    <source>
        <dbReference type="Pfam" id="PF25469"/>
    </source>
</evidence>
<evidence type="ECO:0000313" key="6">
    <source>
        <dbReference type="EMBL" id="CAK6970378.1"/>
    </source>
</evidence>
<dbReference type="InterPro" id="IPR027417">
    <property type="entry name" value="P-loop_NTPase"/>
</dbReference>
<proteinExistence type="predicted"/>
<reference evidence="6 7" key="1">
    <citation type="submission" date="2024-01" db="EMBL/GenBank/DDBJ databases">
        <authorList>
            <person name="Alioto T."/>
            <person name="Alioto T."/>
            <person name="Gomez Garrido J."/>
        </authorList>
    </citation>
    <scope>NUCLEOTIDE SEQUENCE [LARGE SCALE GENOMIC DNA]</scope>
</reference>
<gene>
    <name evidence="6" type="ORF">FSCOSCO3_A013457</name>
</gene>
<dbReference type="Pfam" id="PF25469">
    <property type="entry name" value="WHD_NWD1"/>
    <property type="match status" value="1"/>
</dbReference>
<dbReference type="Pfam" id="PF24883">
    <property type="entry name" value="NPHP3_N"/>
    <property type="match status" value="1"/>
</dbReference>
<feature type="region of interest" description="Disordered" evidence="3">
    <location>
        <begin position="238"/>
        <end position="265"/>
    </location>
</feature>
<dbReference type="InterPro" id="IPR001680">
    <property type="entry name" value="WD40_rpt"/>
</dbReference>
<evidence type="ECO:0000259" key="4">
    <source>
        <dbReference type="Pfam" id="PF24883"/>
    </source>
</evidence>
<dbReference type="Gene3D" id="2.130.10.10">
    <property type="entry name" value="YVTN repeat-like/Quinoprotein amine dehydrogenase"/>
    <property type="match status" value="2"/>
</dbReference>
<evidence type="ECO:0000256" key="3">
    <source>
        <dbReference type="SAM" id="MobiDB-lite"/>
    </source>
</evidence>
<accession>A0AAV1PFJ3</accession>
<dbReference type="SUPFAM" id="SSF50998">
    <property type="entry name" value="Quinoprotein alcohol dehydrogenase-like"/>
    <property type="match status" value="1"/>
</dbReference>
<dbReference type="InterPro" id="IPR011047">
    <property type="entry name" value="Quinoprotein_ADH-like_sf"/>
</dbReference>
<dbReference type="InterPro" id="IPR057588">
    <property type="entry name" value="NWD1/2-like_WH"/>
</dbReference>
<dbReference type="EMBL" id="CAWUFR010000155">
    <property type="protein sequence ID" value="CAK6970378.1"/>
    <property type="molecule type" value="Genomic_DNA"/>
</dbReference>
<evidence type="ECO:0000256" key="1">
    <source>
        <dbReference type="ARBA" id="ARBA00022574"/>
    </source>
</evidence>
<evidence type="ECO:0000256" key="2">
    <source>
        <dbReference type="ARBA" id="ARBA00022737"/>
    </source>
</evidence>
<comment type="caution">
    <text evidence="6">The sequence shown here is derived from an EMBL/GenBank/DDBJ whole genome shotgun (WGS) entry which is preliminary data.</text>
</comment>
<feature type="compositionally biased region" description="Polar residues" evidence="3">
    <location>
        <begin position="462"/>
        <end position="474"/>
    </location>
</feature>
<keyword evidence="7" id="KW-1185">Reference proteome</keyword>
<dbReference type="InterPro" id="IPR036322">
    <property type="entry name" value="WD40_repeat_dom_sf"/>
</dbReference>
<dbReference type="PANTHER" id="PTHR19871">
    <property type="entry name" value="BETA TRANSDUCIN-RELATED PROTEIN"/>
    <property type="match status" value="1"/>
</dbReference>
<dbReference type="Gene3D" id="3.40.50.300">
    <property type="entry name" value="P-loop containing nucleotide triphosphate hydrolases"/>
    <property type="match status" value="1"/>
</dbReference>
<dbReference type="SUPFAM" id="SSF50978">
    <property type="entry name" value="WD40 repeat-like"/>
    <property type="match status" value="1"/>
</dbReference>
<keyword evidence="1" id="KW-0853">WD repeat</keyword>
<sequence length="1711" mass="189486">MDRSSNSSCRSSCVKLYLCSNPEDSIMERRALRESVFPELREQCRHTLGVDFRVIDPYESSDPSRWPDDNSRQQLIKECRESSAGPFLLSLVGHQYGKASLPAQVEVPEYQLLLQESQQAGVSTKELERVYKRDENTIPPSYCLTPSHRHTCGPQQADVKEEEENKMEEKEEELRKVLKSAVTLCVHNDLLTAEKAHKYYRSALDADLRFALEDRPRNDIIRRCIVYVHTVINAKGEQVKGQMSSKLEPQSEAEATPESSTPTDRELLSEMCDSFLRGLITSCRLLVYTTTTECDRRHGYTTARRRGYAESLCQQVYSDLAELIGGLNVSETGGDSHPGDTLAREQAEQEELCTTLSRFYDVIRPEEEEIKAFVEQSDHQGPLVITGGPCAGMTVLLAHCAQQIKSWLQDNSPVVITYFTNFSSNPSLKHLLSSLCYQIISHYSSSTQGTNFYIGTEPDDPNYTSNQKDSNCSPPANLDPHHEPNVSDCNPDLKTVPCPVQEGPKHGVIKPDVSLSELKKHLSSLMSLLPSPKQPLVLILDGLDQIGNSFAAQIIESLPSPLPPGVKLILSVSSNQTPVLQAVGLHYPQCSPPPSVSEVSEKKSGYVCVRLGLADRKQCVKMLTSLLSSSGKRVTSGQQALVNQALVSCCLTLYARLLHVHTSLWHSDSEVTESSLHDGVHSSISALLDHLEQKHTSGLVACAVSYLSLSRAGITEAELTDLVSSNGNILVEQDQRVTQVDVEKLLLDLKSFLIRRTVTGSQVLLWVSRHFRLVIAKRYLGTREARREIHSEMADYFSGRGPCGSAKRLLEKQKSAVSNMYIDRQPCSQPFVFTSSSKEAGRVNLRKIIELPHHLQESDKWEELEQGLLMSLGFHQAMVQARLLGDLVAMLMMEERSSTFTFSRERALLASILTSSACVLQSSPMELPTVMEMNLFPFLEVFPALKGYVGEIRQERMKRSSGIGVVLSPAPSTVAPIQCLQCDAGAREVSVTEATATECGIVAEIMDDCSAWIWKGSGCDIAELSLRGEQEEVKFAGVKSSGQFMLLSTQCNKLFLWDVTGPEMFLELKDPLKTEFAESSKQNKIKGFVACQKKLCVWWTGASFVSLFDASGETVTPFQCQSCVTCVVCSANGSYMYCGQEGGIISIFDTDSNSLLGTCSNSNRSMVVSIILCEDKQEMACVDSTGEVTLWDVAAKTQSRRLAIECFTGDKPNIVLNTDYSDEINTLLVCQHNQVTMWDTCDWKLWDQFLAPRGRAFIQAVLSQDGHLLLALLDTCPLVLAWRVSTGECVLSLETIKQPLTLLKVASDVTCVTRDGCLLVWDSEMIYAAGAALKMRRGVKEVVVEETGEWFYTTDGSEAVWKWSLETGFPHTNFLHDSHVEKLRVSPNNIRLVTLSVGEIYVWVTETGQNILRISGSRATDILITPNGNFGVSISDRGLSRVWKMANGGIVCKIHLYLSDAQVSPESTFLIGCRHGDLLAASLWSGTISKRFSCVESSEQVVAFHTLSEHPDFVVVMVASGSLYTWNISEETMCQHFELPETFHCQPQDFQMSSDGSYALLSTDNGAITLLDLSQVRLCSFKVEGPVIKACLDKTGGYAAYIFHPTSMEKSCVCYLHARPILTVVRLSDGERVGSMFLSSNPLTLVMYEQQCVFVGFEDGSVGVYSISDLMIGGEGLVGYGENLNGQLRECAFDKEPYRCLPLAIPNMTWP</sequence>
<organism evidence="6 7">
    <name type="scientific">Scomber scombrus</name>
    <name type="common">Atlantic mackerel</name>
    <name type="synonym">Scomber vernalis</name>
    <dbReference type="NCBI Taxonomy" id="13677"/>
    <lineage>
        <taxon>Eukaryota</taxon>
        <taxon>Metazoa</taxon>
        <taxon>Chordata</taxon>
        <taxon>Craniata</taxon>
        <taxon>Vertebrata</taxon>
        <taxon>Euteleostomi</taxon>
        <taxon>Actinopterygii</taxon>
        <taxon>Neopterygii</taxon>
        <taxon>Teleostei</taxon>
        <taxon>Neoteleostei</taxon>
        <taxon>Acanthomorphata</taxon>
        <taxon>Pelagiaria</taxon>
        <taxon>Scombriformes</taxon>
        <taxon>Scombridae</taxon>
        <taxon>Scomber</taxon>
    </lineage>
</organism>
<feature type="region of interest" description="Disordered" evidence="3">
    <location>
        <begin position="452"/>
        <end position="484"/>
    </location>
</feature>
<dbReference type="InterPro" id="IPR015943">
    <property type="entry name" value="WD40/YVTN_repeat-like_dom_sf"/>
</dbReference>
<feature type="domain" description="NWD1/2-like winged helix-turn-helix" evidence="5">
    <location>
        <begin position="680"/>
        <end position="783"/>
    </location>
</feature>
<dbReference type="SMART" id="SM00320">
    <property type="entry name" value="WD40"/>
    <property type="match status" value="6"/>
</dbReference>
<feature type="domain" description="Nephrocystin 3-like N-terminal" evidence="4">
    <location>
        <begin position="367"/>
        <end position="446"/>
    </location>
</feature>
<keyword evidence="2" id="KW-0677">Repeat</keyword>
<name>A0AAV1PFJ3_SCOSC</name>
<dbReference type="InterPro" id="IPR052752">
    <property type="entry name" value="NACHT-WD_repeat"/>
</dbReference>
<dbReference type="PANTHER" id="PTHR19871:SF29">
    <property type="entry name" value="NACHT AND WD REPEAT DOMAIN-CONTAINING PROTEIN 2-LIKE"/>
    <property type="match status" value="1"/>
</dbReference>
<dbReference type="Proteomes" id="UP001314229">
    <property type="component" value="Unassembled WGS sequence"/>
</dbReference>
<protein>
    <submittedName>
        <fullName evidence="6">NACHT and WD repeat domain-containing protein 2-like</fullName>
    </submittedName>
</protein>